<dbReference type="PROSITE" id="PS00108">
    <property type="entry name" value="PROTEIN_KINASE_ST"/>
    <property type="match status" value="1"/>
</dbReference>
<dbReference type="CDD" id="cd06577">
    <property type="entry name" value="PASTA_pknB"/>
    <property type="match status" value="4"/>
</dbReference>
<dbReference type="InterPro" id="IPR000719">
    <property type="entry name" value="Prot_kinase_dom"/>
</dbReference>
<dbReference type="FunFam" id="3.30.200.20:FF:000035">
    <property type="entry name" value="Serine/threonine protein kinase Stk1"/>
    <property type="match status" value="1"/>
</dbReference>
<dbReference type="AlphaFoldDB" id="A0A6J6FJZ5"/>
<evidence type="ECO:0000256" key="6">
    <source>
        <dbReference type="SAM" id="Phobius"/>
    </source>
</evidence>
<evidence type="ECO:0000256" key="4">
    <source>
        <dbReference type="ARBA" id="ARBA00022777"/>
    </source>
</evidence>
<name>A0A6J6FJZ5_9ZZZZ</name>
<organism evidence="9">
    <name type="scientific">freshwater metagenome</name>
    <dbReference type="NCBI Taxonomy" id="449393"/>
    <lineage>
        <taxon>unclassified sequences</taxon>
        <taxon>metagenomes</taxon>
        <taxon>ecological metagenomes</taxon>
    </lineage>
</organism>
<dbReference type="SMART" id="SM00740">
    <property type="entry name" value="PASTA"/>
    <property type="match status" value="4"/>
</dbReference>
<dbReference type="GO" id="GO:0004674">
    <property type="term" value="F:protein serine/threonine kinase activity"/>
    <property type="evidence" value="ECO:0007669"/>
    <property type="project" value="UniProtKB-KW"/>
</dbReference>
<evidence type="ECO:0000313" key="9">
    <source>
        <dbReference type="EMBL" id="CAB4589326.1"/>
    </source>
</evidence>
<dbReference type="SMART" id="SM00220">
    <property type="entry name" value="S_TKc"/>
    <property type="match status" value="1"/>
</dbReference>
<dbReference type="CDD" id="cd14014">
    <property type="entry name" value="STKc_PknB_like"/>
    <property type="match status" value="1"/>
</dbReference>
<dbReference type="InterPro" id="IPR011009">
    <property type="entry name" value="Kinase-like_dom_sf"/>
</dbReference>
<dbReference type="PROSITE" id="PS50011">
    <property type="entry name" value="PROTEIN_KINASE_DOM"/>
    <property type="match status" value="1"/>
</dbReference>
<protein>
    <submittedName>
        <fullName evidence="9">Unannotated protein</fullName>
    </submittedName>
</protein>
<accession>A0A6J6FJZ5</accession>
<evidence type="ECO:0000256" key="5">
    <source>
        <dbReference type="ARBA" id="ARBA00022840"/>
    </source>
</evidence>
<feature type="domain" description="Protein kinase" evidence="7">
    <location>
        <begin position="18"/>
        <end position="274"/>
    </location>
</feature>
<evidence type="ECO:0000256" key="1">
    <source>
        <dbReference type="ARBA" id="ARBA00022527"/>
    </source>
</evidence>
<evidence type="ECO:0000256" key="2">
    <source>
        <dbReference type="ARBA" id="ARBA00022679"/>
    </source>
</evidence>
<sequence>MPEQSNDALIGVTIDGRYLIESRIARGGMAKVYLATDLRLERKVAVKVMHDHLVNDEEYAAKFIREARQTAGLAHPNIVSVFDQGHEGEILYLVMELLPGITLRELLNDYGQLNPEQALDIATAILQALSVAHREGILHRDVKPENVMLVNDGRIKLGDFGLARPVTSATETGGSLLGTVAYIAPELLTRSQADNRSDLYSVGVMLYEMLTGTQPFVGENPMQVAMQHAKSPMPLASNVVDSVTPEFDAVIQKATSKQPQNRHGDARAFLDDLRAASISRRTTAAQDTAAQTTVLPASFKNPPVSENDSLRTAVLGTIQETSRATDNTVNLANSTGSPRTSRKLRVPRAALIVALVTIVALIGGAGWWFSQGPGAVVAPFSVEGMSEAEARAAITDAGLILVDPNIVSFDNDVEAGLALGTEPSLDDFLPRGSEVQLVISDGPFPVIIPAFEGVSLNDYRSMLTELGLVVAEVIEEFSEDASVNSMIGLSATGGDQLEPGATVRFGDSVTLLSSAGPFPDVVGESADDATSALEAAGLKVLPVAVLEFSSTVDEGRVISVKSVDTVIRRGDSVTLIVSKGPDLVAVPSTSGLTIAQAKTALERAGFLVTVSTTIPEEFWDDSFAKAKETVPAATREVPRGSKVTVYGIF</sequence>
<gene>
    <name evidence="9" type="ORF">UFOPK1788_00432</name>
</gene>
<keyword evidence="3" id="KW-0547">Nucleotide-binding</keyword>
<dbReference type="Gene3D" id="3.30.200.20">
    <property type="entry name" value="Phosphorylase Kinase, domain 1"/>
    <property type="match status" value="1"/>
</dbReference>
<evidence type="ECO:0000259" key="7">
    <source>
        <dbReference type="PROSITE" id="PS50011"/>
    </source>
</evidence>
<keyword evidence="6" id="KW-1133">Transmembrane helix</keyword>
<dbReference type="Pfam" id="PF00069">
    <property type="entry name" value="Pkinase"/>
    <property type="match status" value="1"/>
</dbReference>
<feature type="domain" description="PASTA" evidence="8">
    <location>
        <begin position="516"/>
        <end position="579"/>
    </location>
</feature>
<dbReference type="SUPFAM" id="SSF56112">
    <property type="entry name" value="Protein kinase-like (PK-like)"/>
    <property type="match status" value="1"/>
</dbReference>
<dbReference type="PANTHER" id="PTHR43289:SF34">
    <property type="entry name" value="SERINE_THREONINE-PROTEIN KINASE YBDM-RELATED"/>
    <property type="match status" value="1"/>
</dbReference>
<keyword evidence="5" id="KW-0067">ATP-binding</keyword>
<dbReference type="EMBL" id="CAEZUE010000039">
    <property type="protein sequence ID" value="CAB4589326.1"/>
    <property type="molecule type" value="Genomic_DNA"/>
</dbReference>
<proteinExistence type="predicted"/>
<dbReference type="Pfam" id="PF03793">
    <property type="entry name" value="PASTA"/>
    <property type="match status" value="2"/>
</dbReference>
<evidence type="ECO:0000256" key="3">
    <source>
        <dbReference type="ARBA" id="ARBA00022741"/>
    </source>
</evidence>
<keyword evidence="4" id="KW-0418">Kinase</keyword>
<feature type="transmembrane region" description="Helical" evidence="6">
    <location>
        <begin position="349"/>
        <end position="369"/>
    </location>
</feature>
<dbReference type="NCBIfam" id="NF033483">
    <property type="entry name" value="PknB_PASTA_kin"/>
    <property type="match status" value="1"/>
</dbReference>
<dbReference type="InterPro" id="IPR005543">
    <property type="entry name" value="PASTA_dom"/>
</dbReference>
<evidence type="ECO:0000259" key="8">
    <source>
        <dbReference type="PROSITE" id="PS51178"/>
    </source>
</evidence>
<dbReference type="GO" id="GO:0005524">
    <property type="term" value="F:ATP binding"/>
    <property type="evidence" value="ECO:0007669"/>
    <property type="project" value="UniProtKB-KW"/>
</dbReference>
<dbReference type="Gene3D" id="3.30.10.20">
    <property type="match status" value="4"/>
</dbReference>
<dbReference type="Gene3D" id="1.10.510.10">
    <property type="entry name" value="Transferase(Phosphotransferase) domain 1"/>
    <property type="match status" value="1"/>
</dbReference>
<dbReference type="PANTHER" id="PTHR43289">
    <property type="entry name" value="MITOGEN-ACTIVATED PROTEIN KINASE KINASE KINASE 20-RELATED"/>
    <property type="match status" value="1"/>
</dbReference>
<keyword evidence="1" id="KW-0723">Serine/threonine-protein kinase</keyword>
<feature type="domain" description="PASTA" evidence="8">
    <location>
        <begin position="580"/>
        <end position="648"/>
    </location>
</feature>
<dbReference type="PROSITE" id="PS51178">
    <property type="entry name" value="PASTA"/>
    <property type="match status" value="2"/>
</dbReference>
<keyword evidence="2" id="KW-0808">Transferase</keyword>
<reference evidence="9" key="1">
    <citation type="submission" date="2020-05" db="EMBL/GenBank/DDBJ databases">
        <authorList>
            <person name="Chiriac C."/>
            <person name="Salcher M."/>
            <person name="Ghai R."/>
            <person name="Kavagutti S V."/>
        </authorList>
    </citation>
    <scope>NUCLEOTIDE SEQUENCE</scope>
</reference>
<keyword evidence="6" id="KW-0472">Membrane</keyword>
<dbReference type="InterPro" id="IPR008271">
    <property type="entry name" value="Ser/Thr_kinase_AS"/>
</dbReference>
<dbReference type="FunFam" id="1.10.510.10:FF:000021">
    <property type="entry name" value="Serine/threonine protein kinase"/>
    <property type="match status" value="1"/>
</dbReference>
<keyword evidence="6" id="KW-0812">Transmembrane</keyword>